<dbReference type="SMART" id="SM00248">
    <property type="entry name" value="ANK"/>
    <property type="match status" value="6"/>
</dbReference>
<dbReference type="InterPro" id="IPR036770">
    <property type="entry name" value="Ankyrin_rpt-contain_sf"/>
</dbReference>
<dbReference type="AlphaFoldDB" id="A0A836BR21"/>
<dbReference type="PRINTS" id="PR01415">
    <property type="entry name" value="ANKYRIN"/>
</dbReference>
<feature type="region of interest" description="Disordered" evidence="4">
    <location>
        <begin position="317"/>
        <end position="372"/>
    </location>
</feature>
<protein>
    <submittedName>
        <fullName evidence="5">Uncharacterized protein</fullName>
    </submittedName>
</protein>
<dbReference type="EMBL" id="JAEHOE010000155">
    <property type="protein sequence ID" value="KAG2484198.1"/>
    <property type="molecule type" value="Genomic_DNA"/>
</dbReference>
<accession>A0A836BR21</accession>
<evidence type="ECO:0000256" key="2">
    <source>
        <dbReference type="ARBA" id="ARBA00023043"/>
    </source>
</evidence>
<dbReference type="Gene3D" id="1.25.40.20">
    <property type="entry name" value="Ankyrin repeat-containing domain"/>
    <property type="match status" value="2"/>
</dbReference>
<proteinExistence type="predicted"/>
<keyword evidence="2 3" id="KW-0040">ANK repeat</keyword>
<name>A0A836BR21_9CHLO</name>
<dbReference type="PROSITE" id="PS50088">
    <property type="entry name" value="ANK_REPEAT"/>
    <property type="match status" value="3"/>
</dbReference>
<feature type="repeat" description="ANK" evidence="3">
    <location>
        <begin position="186"/>
        <end position="220"/>
    </location>
</feature>
<feature type="compositionally biased region" description="Pro residues" evidence="4">
    <location>
        <begin position="361"/>
        <end position="372"/>
    </location>
</feature>
<evidence type="ECO:0000256" key="3">
    <source>
        <dbReference type="PROSITE-ProRule" id="PRU00023"/>
    </source>
</evidence>
<feature type="repeat" description="ANK" evidence="3">
    <location>
        <begin position="44"/>
        <end position="76"/>
    </location>
</feature>
<dbReference type="OrthoDB" id="549650at2759"/>
<feature type="compositionally biased region" description="Low complexity" evidence="4">
    <location>
        <begin position="257"/>
        <end position="280"/>
    </location>
</feature>
<feature type="repeat" description="ANK" evidence="3">
    <location>
        <begin position="77"/>
        <end position="98"/>
    </location>
</feature>
<dbReference type="Pfam" id="PF12796">
    <property type="entry name" value="Ank_2"/>
    <property type="match status" value="1"/>
</dbReference>
<evidence type="ECO:0000313" key="5">
    <source>
        <dbReference type="EMBL" id="KAG2484198.1"/>
    </source>
</evidence>
<dbReference type="PANTHER" id="PTHR24198">
    <property type="entry name" value="ANKYRIN REPEAT AND PROTEIN KINASE DOMAIN-CONTAINING PROTEIN"/>
    <property type="match status" value="1"/>
</dbReference>
<reference evidence="5" key="1">
    <citation type="journal article" date="2020" name="bioRxiv">
        <title>Comparative genomics of Chlamydomonas.</title>
        <authorList>
            <person name="Craig R.J."/>
            <person name="Hasan A.R."/>
            <person name="Ness R.W."/>
            <person name="Keightley P.D."/>
        </authorList>
    </citation>
    <scope>NUCLEOTIDE SEQUENCE</scope>
    <source>
        <strain evidence="5">CCAP 11/70</strain>
    </source>
</reference>
<evidence type="ECO:0000313" key="6">
    <source>
        <dbReference type="Proteomes" id="UP000612055"/>
    </source>
</evidence>
<dbReference type="InterPro" id="IPR002110">
    <property type="entry name" value="Ankyrin_rpt"/>
</dbReference>
<organism evidence="5 6">
    <name type="scientific">Edaphochlamys debaryana</name>
    <dbReference type="NCBI Taxonomy" id="47281"/>
    <lineage>
        <taxon>Eukaryota</taxon>
        <taxon>Viridiplantae</taxon>
        <taxon>Chlorophyta</taxon>
        <taxon>core chlorophytes</taxon>
        <taxon>Chlorophyceae</taxon>
        <taxon>CS clade</taxon>
        <taxon>Chlamydomonadales</taxon>
        <taxon>Chlamydomonadales incertae sedis</taxon>
        <taxon>Edaphochlamys</taxon>
    </lineage>
</organism>
<gene>
    <name evidence="5" type="ORF">HYH03_017010</name>
</gene>
<feature type="region of interest" description="Disordered" evidence="4">
    <location>
        <begin position="257"/>
        <end position="282"/>
    </location>
</feature>
<feature type="compositionally biased region" description="Low complexity" evidence="4">
    <location>
        <begin position="336"/>
        <end position="355"/>
    </location>
</feature>
<dbReference type="PANTHER" id="PTHR24198:SF165">
    <property type="entry name" value="ANKYRIN REPEAT-CONTAINING PROTEIN-RELATED"/>
    <property type="match status" value="1"/>
</dbReference>
<comment type="caution">
    <text evidence="5">The sequence shown here is derived from an EMBL/GenBank/DDBJ whole genome shotgun (WGS) entry which is preliminary data.</text>
</comment>
<dbReference type="SUPFAM" id="SSF48403">
    <property type="entry name" value="Ankyrin repeat"/>
    <property type="match status" value="1"/>
</dbReference>
<evidence type="ECO:0000256" key="1">
    <source>
        <dbReference type="ARBA" id="ARBA00022737"/>
    </source>
</evidence>
<dbReference type="PROSITE" id="PS50297">
    <property type="entry name" value="ANK_REP_REGION"/>
    <property type="match status" value="2"/>
</dbReference>
<dbReference type="Proteomes" id="UP000612055">
    <property type="component" value="Unassembled WGS sequence"/>
</dbReference>
<sequence>MASLTKRLMGGWTSLHAAAASGDLQGVRTAVQKSPGDVDKATRERQTALHLAAAGGFEAVIGELLDRQARAGLQDEAGRTPLHVAASAGHPRAIAALLGPRNREGPAGRAALLAARDREGRDALGAAVAAGQAGAVEELLRQGADAARSVDAAGRGLMHAAVRCGHPHLLPLLAPACGLEQRDPGSGGTPLHAAAAAGPAGAACLGWLLGAGASVVTRDNAGRTPAEAALAAGQHGSAKAIREAVLSGAAGAGPGAAAAAGPGALAAGSRPQPAAPSPASHNLYGYPAPPAGAASGGSVTSSAAAAGPSGGYVSATPWAAPAQAPPPHAHDPSAPPAGGAAAEAGPAPAAPASGPKFEIPAQPPPPTYYPLPRRPAGRWRLLLSLRDRTSRVCAPRWGRGGKWPSCAGDT</sequence>
<evidence type="ECO:0000256" key="4">
    <source>
        <dbReference type="SAM" id="MobiDB-lite"/>
    </source>
</evidence>
<keyword evidence="6" id="KW-1185">Reference proteome</keyword>
<keyword evidence="1" id="KW-0677">Repeat</keyword>